<sequence>DESADNHGWYDDQEMFDTHVLDDVEEFLLKEAQDVQNVVEKVIEDITTAGIKETVNTVALITTPDVTPDELIVVVVVVAPLDKKGLDFFITPSA</sequence>
<gene>
    <name evidence="1" type="ORF">Tci_858506</name>
</gene>
<name>A0A699RLM4_TANCI</name>
<protein>
    <submittedName>
        <fullName evidence="1">Uncharacterized protein</fullName>
    </submittedName>
</protein>
<proteinExistence type="predicted"/>
<organism evidence="1">
    <name type="scientific">Tanacetum cinerariifolium</name>
    <name type="common">Dalmatian daisy</name>
    <name type="synonym">Chrysanthemum cinerariifolium</name>
    <dbReference type="NCBI Taxonomy" id="118510"/>
    <lineage>
        <taxon>Eukaryota</taxon>
        <taxon>Viridiplantae</taxon>
        <taxon>Streptophyta</taxon>
        <taxon>Embryophyta</taxon>
        <taxon>Tracheophyta</taxon>
        <taxon>Spermatophyta</taxon>
        <taxon>Magnoliopsida</taxon>
        <taxon>eudicotyledons</taxon>
        <taxon>Gunneridae</taxon>
        <taxon>Pentapetalae</taxon>
        <taxon>asterids</taxon>
        <taxon>campanulids</taxon>
        <taxon>Asterales</taxon>
        <taxon>Asteraceae</taxon>
        <taxon>Asteroideae</taxon>
        <taxon>Anthemideae</taxon>
        <taxon>Anthemidinae</taxon>
        <taxon>Tanacetum</taxon>
    </lineage>
</organism>
<dbReference type="AlphaFoldDB" id="A0A699RLM4"/>
<feature type="non-terminal residue" evidence="1">
    <location>
        <position position="1"/>
    </location>
</feature>
<comment type="caution">
    <text evidence="1">The sequence shown here is derived from an EMBL/GenBank/DDBJ whole genome shotgun (WGS) entry which is preliminary data.</text>
</comment>
<evidence type="ECO:0000313" key="1">
    <source>
        <dbReference type="EMBL" id="GFC86536.1"/>
    </source>
</evidence>
<reference evidence="1" key="1">
    <citation type="journal article" date="2019" name="Sci. Rep.">
        <title>Draft genome of Tanacetum cinerariifolium, the natural source of mosquito coil.</title>
        <authorList>
            <person name="Yamashiro T."/>
            <person name="Shiraishi A."/>
            <person name="Satake H."/>
            <person name="Nakayama K."/>
        </authorList>
    </citation>
    <scope>NUCLEOTIDE SEQUENCE</scope>
</reference>
<dbReference type="EMBL" id="BKCJ011105679">
    <property type="protein sequence ID" value="GFC86536.1"/>
    <property type="molecule type" value="Genomic_DNA"/>
</dbReference>
<accession>A0A699RLM4</accession>